<comment type="caution">
    <text evidence="2">The sequence shown here is derived from an EMBL/GenBank/DDBJ whole genome shotgun (WGS) entry which is preliminary data.</text>
</comment>
<evidence type="ECO:0000313" key="3">
    <source>
        <dbReference type="Proteomes" id="UP000316649"/>
    </source>
</evidence>
<organism evidence="2 3">
    <name type="scientific">Sedimenticola selenatireducens</name>
    <dbReference type="NCBI Taxonomy" id="191960"/>
    <lineage>
        <taxon>Bacteria</taxon>
        <taxon>Pseudomonadati</taxon>
        <taxon>Pseudomonadota</taxon>
        <taxon>Gammaproteobacteria</taxon>
        <taxon>Chromatiales</taxon>
        <taxon>Sedimenticolaceae</taxon>
        <taxon>Sedimenticola</taxon>
    </lineage>
</organism>
<dbReference type="EMBL" id="VMNH01000013">
    <property type="protein sequence ID" value="TVO73620.1"/>
    <property type="molecule type" value="Genomic_DNA"/>
</dbReference>
<dbReference type="AlphaFoldDB" id="A0A558DRA4"/>
<protein>
    <submittedName>
        <fullName evidence="2">Glycosyltransferase family 4 protein</fullName>
    </submittedName>
</protein>
<sequence length="422" mass="47300">MKRVLMVAYHYPPVQVSSGLQRTLAFSKYIREHGWAPIVLSANPRAYANVSTDQLQDIPSDIPVVSAFALDTSKHLSIGGRYLDALALPDRWSSWWLGGVWSGLRIIRKYKPKLIWSTYPIATAHLIGLTLHKLTGLPWVADFRDSMTEPTYPREGARRKVFLWIEKRTVHACSKAIFTTPGAVEMYRERYPDLPSDKWLLMPNGYNEEIFSEIENVDSLGATQSLVREDGPITLVHSGVIYPDERDPKPFFQAISELKKQHKINGKGLKVILRATGHDEQFRPILEDLNIQDIVNLETGIPYRDALKEMLLADGLIIFQAANCNHQVPAKVYEYFRARKPVLALTDAAGDTAKTLADAGLTDIAPLDDSELIKQTLLAFMTKLKSGSAAIASDEAVAKYSRQSAARLLAKWFDAILQSKVQ</sequence>
<keyword evidence="2" id="KW-0808">Transferase</keyword>
<accession>A0A558DRA4</accession>
<dbReference type="Pfam" id="PF13579">
    <property type="entry name" value="Glyco_trans_4_4"/>
    <property type="match status" value="1"/>
</dbReference>
<evidence type="ECO:0000313" key="2">
    <source>
        <dbReference type="EMBL" id="TVO73620.1"/>
    </source>
</evidence>
<dbReference type="SUPFAM" id="SSF53756">
    <property type="entry name" value="UDP-Glycosyltransferase/glycogen phosphorylase"/>
    <property type="match status" value="1"/>
</dbReference>
<dbReference type="GO" id="GO:0016757">
    <property type="term" value="F:glycosyltransferase activity"/>
    <property type="evidence" value="ECO:0007669"/>
    <property type="project" value="UniProtKB-ARBA"/>
</dbReference>
<feature type="domain" description="Glycosyltransferase subfamily 4-like N-terminal" evidence="1">
    <location>
        <begin position="83"/>
        <end position="205"/>
    </location>
</feature>
<dbReference type="Proteomes" id="UP000316649">
    <property type="component" value="Unassembled WGS sequence"/>
</dbReference>
<proteinExistence type="predicted"/>
<name>A0A558DRA4_9GAMM</name>
<dbReference type="Gene3D" id="3.40.50.2000">
    <property type="entry name" value="Glycogen Phosphorylase B"/>
    <property type="match status" value="1"/>
</dbReference>
<keyword evidence="3" id="KW-1185">Reference proteome</keyword>
<dbReference type="InterPro" id="IPR028098">
    <property type="entry name" value="Glyco_trans_4-like_N"/>
</dbReference>
<dbReference type="OrthoDB" id="9794575at2"/>
<evidence type="ECO:0000259" key="1">
    <source>
        <dbReference type="Pfam" id="PF13579"/>
    </source>
</evidence>
<reference evidence="2 3" key="1">
    <citation type="submission" date="2019-07" db="EMBL/GenBank/DDBJ databases">
        <title>The pathways for chlorine oxyanion respiration interact through the shared metabolite chlorate.</title>
        <authorList>
            <person name="Barnum T.P."/>
            <person name="Cheng Y."/>
            <person name="Hill K.A."/>
            <person name="Lucas L.N."/>
            <person name="Carlson H.K."/>
            <person name="Coates J.D."/>
        </authorList>
    </citation>
    <scope>NUCLEOTIDE SEQUENCE [LARGE SCALE GENOMIC DNA]</scope>
    <source>
        <strain evidence="2 3">BK-1</strain>
    </source>
</reference>
<gene>
    <name evidence="2" type="ORF">FHP88_12020</name>
</gene>